<dbReference type="AlphaFoldDB" id="A0A7R9BQ68"/>
<evidence type="ECO:0000313" key="2">
    <source>
        <dbReference type="EMBL" id="CAD7278152.1"/>
    </source>
</evidence>
<dbReference type="Proteomes" id="UP000678499">
    <property type="component" value="Unassembled WGS sequence"/>
</dbReference>
<protein>
    <submittedName>
        <fullName evidence="2">Uncharacterized protein</fullName>
    </submittedName>
</protein>
<dbReference type="EMBL" id="CAJPEX010001130">
    <property type="protein sequence ID" value="CAG0918304.1"/>
    <property type="molecule type" value="Genomic_DNA"/>
</dbReference>
<proteinExistence type="predicted"/>
<gene>
    <name evidence="2" type="ORF">NMOB1V02_LOCUS5863</name>
</gene>
<organism evidence="2">
    <name type="scientific">Notodromas monacha</name>
    <dbReference type="NCBI Taxonomy" id="399045"/>
    <lineage>
        <taxon>Eukaryota</taxon>
        <taxon>Metazoa</taxon>
        <taxon>Ecdysozoa</taxon>
        <taxon>Arthropoda</taxon>
        <taxon>Crustacea</taxon>
        <taxon>Oligostraca</taxon>
        <taxon>Ostracoda</taxon>
        <taxon>Podocopa</taxon>
        <taxon>Podocopida</taxon>
        <taxon>Cypridocopina</taxon>
        <taxon>Cypridoidea</taxon>
        <taxon>Cyprididae</taxon>
        <taxon>Notodromas</taxon>
    </lineage>
</organism>
<dbReference type="EMBL" id="OA883167">
    <property type="protein sequence ID" value="CAD7278152.1"/>
    <property type="molecule type" value="Genomic_DNA"/>
</dbReference>
<evidence type="ECO:0000313" key="3">
    <source>
        <dbReference type="Proteomes" id="UP000678499"/>
    </source>
</evidence>
<feature type="signal peptide" evidence="1">
    <location>
        <begin position="1"/>
        <end position="19"/>
    </location>
</feature>
<accession>A0A7R9BQ68</accession>
<keyword evidence="3" id="KW-1185">Reference proteome</keyword>
<reference evidence="2" key="1">
    <citation type="submission" date="2020-11" db="EMBL/GenBank/DDBJ databases">
        <authorList>
            <person name="Tran Van P."/>
        </authorList>
    </citation>
    <scope>NUCLEOTIDE SEQUENCE</scope>
</reference>
<keyword evidence="1" id="KW-0732">Signal</keyword>
<evidence type="ECO:0000256" key="1">
    <source>
        <dbReference type="SAM" id="SignalP"/>
    </source>
</evidence>
<sequence length="270" mass="30023">MRATVVIASLRFVVASAFAEELDLEILVRDASAESSEDGGVFRSGQAGSMWFDGSIGRAMIACNQEPMAGLLLFASFNSNWRILRSVVPDNCLILFVAGDVEVELQPRFPTSLSLDCSGRDGLSRRALPQGCPEWFPTSLFSIVVSRRIKLVGPFKKKGDLGTSLRNARQAPWHKTPEIVHEVEGRRIKLVGPFKKKGDLGTSLRNARQAPWHKTPEIVHEEQEAFMFSLTESQQQSKFYFSSADVLTSGEQLMKLKILLNPLKIFCSPH</sequence>
<feature type="chain" id="PRO_5036210301" evidence="1">
    <location>
        <begin position="20"/>
        <end position="270"/>
    </location>
</feature>
<name>A0A7R9BQ68_9CRUS</name>